<accession>A0A4Q2EJS7</accession>
<evidence type="ECO:0000313" key="1">
    <source>
        <dbReference type="EMBL" id="RXW32952.1"/>
    </source>
</evidence>
<organism evidence="1 2">
    <name type="scientific">Propioniciclava flava</name>
    <dbReference type="NCBI Taxonomy" id="2072026"/>
    <lineage>
        <taxon>Bacteria</taxon>
        <taxon>Bacillati</taxon>
        <taxon>Actinomycetota</taxon>
        <taxon>Actinomycetes</taxon>
        <taxon>Propionibacteriales</taxon>
        <taxon>Propionibacteriaceae</taxon>
        <taxon>Propioniciclava</taxon>
    </lineage>
</organism>
<reference evidence="1 2" key="1">
    <citation type="submission" date="2018-01" db="EMBL/GenBank/DDBJ databases">
        <title>Lactibacter flavus gen. nov., sp. nov., a novel bacterium of the family Propionibacteriaceae isolated from raw milk and dairy products.</title>
        <authorList>
            <person name="Wenning M."/>
            <person name="Breitenwieser F."/>
            <person name="Huptas C."/>
            <person name="von Neubeck M."/>
            <person name="Busse H.-J."/>
            <person name="Scherer S."/>
        </authorList>
    </citation>
    <scope>NUCLEOTIDE SEQUENCE [LARGE SCALE GENOMIC DNA]</scope>
    <source>
        <strain evidence="1 2">VG341</strain>
    </source>
</reference>
<dbReference type="AlphaFoldDB" id="A0A4Q2EJS7"/>
<dbReference type="EMBL" id="PPCV01000002">
    <property type="protein sequence ID" value="RXW32952.1"/>
    <property type="molecule type" value="Genomic_DNA"/>
</dbReference>
<evidence type="ECO:0000313" key="2">
    <source>
        <dbReference type="Proteomes" id="UP000290624"/>
    </source>
</evidence>
<comment type="caution">
    <text evidence="1">The sequence shown here is derived from an EMBL/GenBank/DDBJ whole genome shotgun (WGS) entry which is preliminary data.</text>
</comment>
<proteinExistence type="predicted"/>
<gene>
    <name evidence="1" type="ORF">C1706_03490</name>
</gene>
<protein>
    <submittedName>
        <fullName evidence="1">Uncharacterized protein</fullName>
    </submittedName>
</protein>
<name>A0A4Q2EJS7_9ACTN</name>
<keyword evidence="2" id="KW-1185">Reference proteome</keyword>
<dbReference type="Proteomes" id="UP000290624">
    <property type="component" value="Unassembled WGS sequence"/>
</dbReference>
<sequence length="59" mass="6468">MAEVLLVVIHLEWPHPNETRAWGGSSHGCAARFVTAAQPVWARIAEFGGDSFARRLVPV</sequence>